<feature type="domain" description="ChlI/MoxR AAA lid" evidence="2">
    <location>
        <begin position="211"/>
        <end position="283"/>
    </location>
</feature>
<dbReference type="InterPro" id="IPR027417">
    <property type="entry name" value="P-loop_NTPase"/>
</dbReference>
<comment type="caution">
    <text evidence="3">The sequence shown here is derived from an EMBL/GenBank/DDBJ whole genome shotgun (WGS) entry which is preliminary data.</text>
</comment>
<dbReference type="InterPro" id="IPR050764">
    <property type="entry name" value="CbbQ/NirQ/NorQ/GpvN"/>
</dbReference>
<dbReference type="Gene3D" id="3.40.50.300">
    <property type="entry name" value="P-loop containing nucleotide triphosphate hydrolases"/>
    <property type="match status" value="1"/>
</dbReference>
<protein>
    <submittedName>
        <fullName evidence="3">MoxR family ATPase</fullName>
    </submittedName>
</protein>
<sequence length="305" mass="34351">MRAVLWLLLSEYTKRHAQVHLLLEEPWALLGESVQGQLLVRCRGFIPLVWFRARLEWKNTLSLERGSLSVSGCCPAGETSRLPVLLPGKNCGILEISLKSFSTWDPLGLFCRKKRPLPRPFLVIATQNPFGAAGTQPLPTAQADRFSLSLSMGYPAFEDEVRLAHEAEKGRRRDQTEPISDCESFSRMCREASGVYIHDSLCRYIVSLVDATRNQELFELGASPRSTLSLVKLSKTLAWLQGENYVTPSQIKELFPDVVKHRVVISHKARRQGISRDALLEDILRKTAVPLDSLKGPVNHLKHLF</sequence>
<dbReference type="AlphaFoldDB" id="A0A9D2MXZ9"/>
<proteinExistence type="predicted"/>
<dbReference type="Pfam" id="PF07726">
    <property type="entry name" value="AAA_3"/>
    <property type="match status" value="1"/>
</dbReference>
<evidence type="ECO:0000259" key="1">
    <source>
        <dbReference type="Pfam" id="PF07726"/>
    </source>
</evidence>
<name>A0A9D2MXZ9_9FIRM</name>
<accession>A0A9D2MXZ9</accession>
<dbReference type="InterPro" id="IPR041628">
    <property type="entry name" value="ChlI/MoxR_AAA_lid"/>
</dbReference>
<evidence type="ECO:0000259" key="2">
    <source>
        <dbReference type="Pfam" id="PF17863"/>
    </source>
</evidence>
<dbReference type="EMBL" id="DWWT01000005">
    <property type="protein sequence ID" value="HJC04872.1"/>
    <property type="molecule type" value="Genomic_DNA"/>
</dbReference>
<dbReference type="GO" id="GO:0005524">
    <property type="term" value="F:ATP binding"/>
    <property type="evidence" value="ECO:0007669"/>
    <property type="project" value="InterPro"/>
</dbReference>
<evidence type="ECO:0000313" key="4">
    <source>
        <dbReference type="Proteomes" id="UP000823910"/>
    </source>
</evidence>
<dbReference type="Proteomes" id="UP000823910">
    <property type="component" value="Unassembled WGS sequence"/>
</dbReference>
<dbReference type="Pfam" id="PF17863">
    <property type="entry name" value="AAA_lid_2"/>
    <property type="match status" value="1"/>
</dbReference>
<dbReference type="SUPFAM" id="SSF52540">
    <property type="entry name" value="P-loop containing nucleoside triphosphate hydrolases"/>
    <property type="match status" value="1"/>
</dbReference>
<evidence type="ECO:0000313" key="3">
    <source>
        <dbReference type="EMBL" id="HJC04872.1"/>
    </source>
</evidence>
<dbReference type="InterPro" id="IPR011703">
    <property type="entry name" value="ATPase_AAA-3"/>
</dbReference>
<reference evidence="3" key="1">
    <citation type="journal article" date="2021" name="PeerJ">
        <title>Extensive microbial diversity within the chicken gut microbiome revealed by metagenomics and culture.</title>
        <authorList>
            <person name="Gilroy R."/>
            <person name="Ravi A."/>
            <person name="Getino M."/>
            <person name="Pursley I."/>
            <person name="Horton D.L."/>
            <person name="Alikhan N.F."/>
            <person name="Baker D."/>
            <person name="Gharbi K."/>
            <person name="Hall N."/>
            <person name="Watson M."/>
            <person name="Adriaenssens E.M."/>
            <person name="Foster-Nyarko E."/>
            <person name="Jarju S."/>
            <person name="Secka A."/>
            <person name="Antonio M."/>
            <person name="Oren A."/>
            <person name="Chaudhuri R.R."/>
            <person name="La Ragione R."/>
            <person name="Hildebrand F."/>
            <person name="Pallen M.J."/>
        </authorList>
    </citation>
    <scope>NUCLEOTIDE SEQUENCE</scope>
    <source>
        <strain evidence="3">CHK180-15479</strain>
    </source>
</reference>
<dbReference type="Gene3D" id="1.10.8.80">
    <property type="entry name" value="Magnesium chelatase subunit I, C-Terminal domain"/>
    <property type="match status" value="1"/>
</dbReference>
<feature type="domain" description="ATPase AAA-3" evidence="1">
    <location>
        <begin position="113"/>
        <end position="147"/>
    </location>
</feature>
<reference evidence="3" key="2">
    <citation type="submission" date="2021-04" db="EMBL/GenBank/DDBJ databases">
        <authorList>
            <person name="Gilroy R."/>
        </authorList>
    </citation>
    <scope>NUCLEOTIDE SEQUENCE</scope>
    <source>
        <strain evidence="3">CHK180-15479</strain>
    </source>
</reference>
<dbReference type="PANTHER" id="PTHR42759">
    <property type="entry name" value="MOXR FAMILY PROTEIN"/>
    <property type="match status" value="1"/>
</dbReference>
<gene>
    <name evidence="3" type="ORF">H9704_01745</name>
</gene>
<dbReference type="PANTHER" id="PTHR42759:SF1">
    <property type="entry name" value="MAGNESIUM-CHELATASE SUBUNIT CHLD"/>
    <property type="match status" value="1"/>
</dbReference>
<organism evidence="3 4">
    <name type="scientific">Candidatus Enterocloster excrementipullorum</name>
    <dbReference type="NCBI Taxonomy" id="2838559"/>
    <lineage>
        <taxon>Bacteria</taxon>
        <taxon>Bacillati</taxon>
        <taxon>Bacillota</taxon>
        <taxon>Clostridia</taxon>
        <taxon>Lachnospirales</taxon>
        <taxon>Lachnospiraceae</taxon>
        <taxon>Enterocloster</taxon>
    </lineage>
</organism>
<dbReference type="GO" id="GO:0016887">
    <property type="term" value="F:ATP hydrolysis activity"/>
    <property type="evidence" value="ECO:0007669"/>
    <property type="project" value="InterPro"/>
</dbReference>